<feature type="transmembrane region" description="Helical" evidence="15">
    <location>
        <begin position="445"/>
        <end position="465"/>
    </location>
</feature>
<dbReference type="PANTHER" id="PTHR10582">
    <property type="entry name" value="TRANSIENT RECEPTOR POTENTIAL ION CHANNEL PROTEIN"/>
    <property type="match status" value="1"/>
</dbReference>
<dbReference type="InterPro" id="IPR036770">
    <property type="entry name" value="Ankyrin_rpt-contain_sf"/>
</dbReference>
<keyword evidence="17" id="KW-1185">Reference proteome</keyword>
<evidence type="ECO:0000256" key="3">
    <source>
        <dbReference type="ARBA" id="ARBA00022475"/>
    </source>
</evidence>
<feature type="transmembrane region" description="Helical" evidence="15">
    <location>
        <begin position="486"/>
        <end position="505"/>
    </location>
</feature>
<evidence type="ECO:0000256" key="8">
    <source>
        <dbReference type="ARBA" id="ARBA00022837"/>
    </source>
</evidence>
<feature type="compositionally biased region" description="Polar residues" evidence="14">
    <location>
        <begin position="905"/>
        <end position="941"/>
    </location>
</feature>
<feature type="repeat" description="ANK" evidence="13">
    <location>
        <begin position="232"/>
        <end position="264"/>
    </location>
</feature>
<sequence length="941" mass="106582">MGQLKSKLLRSDGDTNLAKADPDEKWSNLYREREKNHLYKWVGVRTGGELISAFEKDGEDGVLRFANDKLVSMMYEDGETPQQIRFADYAKWKKTVNVQLGKTDDSVEIGPTASKFREHLAQWKLNKRGVEGETIVHLLLNREEPMCSEIARILINRYPGLANDIYLGDEMFGQSALHLAIVHDDYETVQLLLQNGADVNARACGAFFIPEDISNYEALGNYRCCLSGYAYYGEYPLAFAACFGNKDIYDLLIQYGADPNLQDIYGNTILHMCVINYSNSMYSYAVRHWEKPADPNIVNAAGLTPLTLATKLGRKDIFEEMLELMKVVDYDSALMTVINGSTAEHLDMIGSEVIQRLLADKWKAFASRKLFERLGLLALHLVFLCFVVYLRPAEPEKLIYQRNHTSWVDWVCLLTCHSQSNYFVTIHVRRTTIFVLSSEAFQLRLFFEVMTIASCVFFVFFQQLGELRTQGFYGYVRNLKTAPAKIVFLGANICILACVPFRLLGNIQVEEALLVFALPGSWIFLLFFARSAKLTGPFVQMIYSMIAGDMIRFAIISAVFLVSFSQVFYFLGKDMHAKQLLSPNNTDFCAVSGYAIFTYSSFLETFITLFRASMGGYDYEEFACANYEALTKILFVLYMFIMPIMMINILIAMMGNTYTTVIAQAEKAWRQQYAQIVMVLERSVRKEKLAACQLEYSIRLNEMNDAGMEIRGLMVIKQTKKTRARQRKQAITNWKTIGRKVIHMVDRLGVDHAKELLHSHDRLIDEPSVLLRRADTAMPPTRGRMRSEMSDYAREQSKNEARGVVRPDLTTETELSLAEKEAHDIDVSGPASIKSDSTGPECMIVATTTNTAMTVERGTARRIVRGSDVLASLEMPNMPSVGTPPPKQFSPRIRPDMFRRKDSPGTDSSSTISNKQWNLEGSGTEENNTVKNVSIEMNETA</sequence>
<evidence type="ECO:0000256" key="7">
    <source>
        <dbReference type="ARBA" id="ARBA00022737"/>
    </source>
</evidence>
<evidence type="ECO:0000256" key="6">
    <source>
        <dbReference type="ARBA" id="ARBA00022692"/>
    </source>
</evidence>
<evidence type="ECO:0000256" key="2">
    <source>
        <dbReference type="ARBA" id="ARBA00022448"/>
    </source>
</evidence>
<feature type="compositionally biased region" description="Basic and acidic residues" evidence="14">
    <location>
        <begin position="785"/>
        <end position="802"/>
    </location>
</feature>
<comment type="subcellular location">
    <subcellularLocation>
        <location evidence="1">Cell membrane</location>
        <topology evidence="1">Multi-pass membrane protein</topology>
    </subcellularLocation>
</comment>
<dbReference type="GO" id="GO:0098703">
    <property type="term" value="P:calcium ion import across plasma membrane"/>
    <property type="evidence" value="ECO:0007669"/>
    <property type="project" value="TreeGrafter"/>
</dbReference>
<dbReference type="SMART" id="SM00248">
    <property type="entry name" value="ANK"/>
    <property type="match status" value="5"/>
</dbReference>
<feature type="region of interest" description="Disordered" evidence="14">
    <location>
        <begin position="874"/>
        <end position="941"/>
    </location>
</feature>
<evidence type="ECO:0000256" key="14">
    <source>
        <dbReference type="SAM" id="MobiDB-lite"/>
    </source>
</evidence>
<dbReference type="Proteomes" id="UP000036681">
    <property type="component" value="Unplaced"/>
</dbReference>
<evidence type="ECO:0000256" key="4">
    <source>
        <dbReference type="ARBA" id="ARBA00022568"/>
    </source>
</evidence>
<dbReference type="InterPro" id="IPR002110">
    <property type="entry name" value="Ankyrin_rpt"/>
</dbReference>
<evidence type="ECO:0000259" key="16">
    <source>
        <dbReference type="Pfam" id="PF00520"/>
    </source>
</evidence>
<dbReference type="SUPFAM" id="SSF48403">
    <property type="entry name" value="Ankyrin repeat"/>
    <property type="match status" value="1"/>
</dbReference>
<dbReference type="InterPro" id="IPR024862">
    <property type="entry name" value="TRPV"/>
</dbReference>
<keyword evidence="12" id="KW-0407">Ion channel</keyword>
<keyword evidence="13" id="KW-0040">ANK repeat</keyword>
<keyword evidence="9 15" id="KW-1133">Transmembrane helix</keyword>
<feature type="repeat" description="ANK" evidence="13">
    <location>
        <begin position="172"/>
        <end position="204"/>
    </location>
</feature>
<evidence type="ECO:0000256" key="12">
    <source>
        <dbReference type="ARBA" id="ARBA00023303"/>
    </source>
</evidence>
<feature type="transmembrane region" description="Helical" evidence="15">
    <location>
        <begin position="591"/>
        <end position="612"/>
    </location>
</feature>
<feature type="transmembrane region" description="Helical" evidence="15">
    <location>
        <begin position="633"/>
        <end position="654"/>
    </location>
</feature>
<keyword evidence="2" id="KW-0813">Transport</keyword>
<feature type="compositionally biased region" description="Basic and acidic residues" evidence="14">
    <location>
        <begin position="893"/>
        <end position="904"/>
    </location>
</feature>
<protein>
    <submittedName>
        <fullName evidence="18">Ion transport domain-containing protein</fullName>
    </submittedName>
</protein>
<dbReference type="PROSITE" id="PS50088">
    <property type="entry name" value="ANK_REPEAT"/>
    <property type="match status" value="2"/>
</dbReference>
<dbReference type="InterPro" id="IPR005821">
    <property type="entry name" value="Ion_trans_dom"/>
</dbReference>
<feature type="transmembrane region" description="Helical" evidence="15">
    <location>
        <begin position="370"/>
        <end position="390"/>
    </location>
</feature>
<keyword evidence="6 15" id="KW-0812">Transmembrane</keyword>
<feature type="transmembrane region" description="Helical" evidence="15">
    <location>
        <begin position="511"/>
        <end position="529"/>
    </location>
</feature>
<feature type="domain" description="Ion transport" evidence="16">
    <location>
        <begin position="422"/>
        <end position="664"/>
    </location>
</feature>
<dbReference type="PANTHER" id="PTHR10582:SF2">
    <property type="entry name" value="INACTIVE"/>
    <property type="match status" value="1"/>
</dbReference>
<evidence type="ECO:0000256" key="1">
    <source>
        <dbReference type="ARBA" id="ARBA00004651"/>
    </source>
</evidence>
<evidence type="ECO:0000256" key="13">
    <source>
        <dbReference type="PROSITE-ProRule" id="PRU00023"/>
    </source>
</evidence>
<dbReference type="GO" id="GO:0005262">
    <property type="term" value="F:calcium channel activity"/>
    <property type="evidence" value="ECO:0007669"/>
    <property type="project" value="UniProtKB-KW"/>
</dbReference>
<dbReference type="WBParaSite" id="ALUE_0000308701-mRNA-1">
    <property type="protein sequence ID" value="ALUE_0000308701-mRNA-1"/>
    <property type="gene ID" value="ALUE_0000308701"/>
</dbReference>
<dbReference type="Pfam" id="PF12796">
    <property type="entry name" value="Ank_2"/>
    <property type="match status" value="2"/>
</dbReference>
<feature type="region of interest" description="Disordered" evidence="14">
    <location>
        <begin position="779"/>
        <end position="802"/>
    </location>
</feature>
<keyword evidence="4" id="KW-0109">Calcium transport</keyword>
<reference evidence="18" key="1">
    <citation type="submission" date="2023-03" db="UniProtKB">
        <authorList>
            <consortium name="WormBaseParasite"/>
        </authorList>
    </citation>
    <scope>IDENTIFICATION</scope>
</reference>
<evidence type="ECO:0000256" key="10">
    <source>
        <dbReference type="ARBA" id="ARBA00023065"/>
    </source>
</evidence>
<organism evidence="17 18">
    <name type="scientific">Ascaris lumbricoides</name>
    <name type="common">Giant roundworm</name>
    <dbReference type="NCBI Taxonomy" id="6252"/>
    <lineage>
        <taxon>Eukaryota</taxon>
        <taxon>Metazoa</taxon>
        <taxon>Ecdysozoa</taxon>
        <taxon>Nematoda</taxon>
        <taxon>Chromadorea</taxon>
        <taxon>Rhabditida</taxon>
        <taxon>Spirurina</taxon>
        <taxon>Ascaridomorpha</taxon>
        <taxon>Ascaridoidea</taxon>
        <taxon>Ascarididae</taxon>
        <taxon>Ascaris</taxon>
    </lineage>
</organism>
<accession>A0A9J2NZW0</accession>
<dbReference type="AlphaFoldDB" id="A0A9J2NZW0"/>
<evidence type="ECO:0000313" key="18">
    <source>
        <dbReference type="WBParaSite" id="ALUE_0000308701-mRNA-1"/>
    </source>
</evidence>
<evidence type="ECO:0000256" key="5">
    <source>
        <dbReference type="ARBA" id="ARBA00022673"/>
    </source>
</evidence>
<evidence type="ECO:0000256" key="9">
    <source>
        <dbReference type="ARBA" id="ARBA00022989"/>
    </source>
</evidence>
<keyword evidence="7" id="KW-0677">Repeat</keyword>
<evidence type="ECO:0000256" key="15">
    <source>
        <dbReference type="SAM" id="Phobius"/>
    </source>
</evidence>
<feature type="transmembrane region" description="Helical" evidence="15">
    <location>
        <begin position="550"/>
        <end position="571"/>
    </location>
</feature>
<name>A0A9J2NZW0_ASCLU</name>
<dbReference type="GO" id="GO:0005886">
    <property type="term" value="C:plasma membrane"/>
    <property type="evidence" value="ECO:0007669"/>
    <property type="project" value="UniProtKB-SubCell"/>
</dbReference>
<dbReference type="Pfam" id="PF00520">
    <property type="entry name" value="Ion_trans"/>
    <property type="match status" value="1"/>
</dbReference>
<dbReference type="PROSITE" id="PS50297">
    <property type="entry name" value="ANK_REP_REGION"/>
    <property type="match status" value="2"/>
</dbReference>
<evidence type="ECO:0000256" key="11">
    <source>
        <dbReference type="ARBA" id="ARBA00023136"/>
    </source>
</evidence>
<keyword evidence="5" id="KW-0107">Calcium channel</keyword>
<evidence type="ECO:0000313" key="17">
    <source>
        <dbReference type="Proteomes" id="UP000036681"/>
    </source>
</evidence>
<dbReference type="Gene3D" id="1.25.40.20">
    <property type="entry name" value="Ankyrin repeat-containing domain"/>
    <property type="match status" value="1"/>
</dbReference>
<keyword evidence="10" id="KW-0406">Ion transport</keyword>
<keyword evidence="8" id="KW-0106">Calcium</keyword>
<keyword evidence="11 15" id="KW-0472">Membrane</keyword>
<keyword evidence="3" id="KW-1003">Cell membrane</keyword>
<proteinExistence type="predicted"/>